<reference evidence="1 2" key="1">
    <citation type="submission" date="2023-07" db="EMBL/GenBank/DDBJ databases">
        <title>Genomic Encyclopedia of Type Strains, Phase IV (KMG-IV): sequencing the most valuable type-strain genomes for metagenomic binning, comparative biology and taxonomic classification.</title>
        <authorList>
            <person name="Goeker M."/>
        </authorList>
    </citation>
    <scope>NUCLEOTIDE SEQUENCE [LARGE SCALE GENOMIC DNA]</scope>
    <source>
        <strain evidence="1 2">DSM 12751</strain>
    </source>
</reference>
<accession>A0ABT9VT30</accession>
<dbReference type="EMBL" id="JAUSTY010000001">
    <property type="protein sequence ID" value="MDQ0164146.1"/>
    <property type="molecule type" value="Genomic_DNA"/>
</dbReference>
<organism evidence="1 2">
    <name type="scientific">Caldalkalibacillus horti</name>
    <dbReference type="NCBI Taxonomy" id="77523"/>
    <lineage>
        <taxon>Bacteria</taxon>
        <taxon>Bacillati</taxon>
        <taxon>Bacillota</taxon>
        <taxon>Bacilli</taxon>
        <taxon>Bacillales</taxon>
        <taxon>Bacillaceae</taxon>
        <taxon>Caldalkalibacillus</taxon>
    </lineage>
</organism>
<keyword evidence="2" id="KW-1185">Reference proteome</keyword>
<evidence type="ECO:0000313" key="2">
    <source>
        <dbReference type="Proteomes" id="UP001235840"/>
    </source>
</evidence>
<gene>
    <name evidence="1" type="ORF">J2S11_000045</name>
</gene>
<proteinExistence type="predicted"/>
<sequence length="72" mass="8597">MKSDLEYYLFNVKNYEEADIKKLYISHQWFKAGAYHGIVVFKDEPSSKYIYAYNRNKEIYQQGGSSLGEHYE</sequence>
<dbReference type="RefSeq" id="WP_307389325.1">
    <property type="nucleotide sequence ID" value="NZ_BAAADK010000009.1"/>
</dbReference>
<dbReference type="Pfam" id="PF11337">
    <property type="entry name" value="DUF3139"/>
    <property type="match status" value="1"/>
</dbReference>
<dbReference type="InterPro" id="IPR021486">
    <property type="entry name" value="DUF3139"/>
</dbReference>
<name>A0ABT9VT30_9BACI</name>
<dbReference type="Proteomes" id="UP001235840">
    <property type="component" value="Unassembled WGS sequence"/>
</dbReference>
<evidence type="ECO:0000313" key="1">
    <source>
        <dbReference type="EMBL" id="MDQ0164146.1"/>
    </source>
</evidence>
<comment type="caution">
    <text evidence="1">The sequence shown here is derived from an EMBL/GenBank/DDBJ whole genome shotgun (WGS) entry which is preliminary data.</text>
</comment>
<protein>
    <submittedName>
        <fullName evidence="1">Uncharacterized protein</fullName>
    </submittedName>
</protein>